<dbReference type="PROSITE" id="PS50405">
    <property type="entry name" value="GST_CTER"/>
    <property type="match status" value="1"/>
</dbReference>
<name>A0A8H6YLH5_9AGAR</name>
<dbReference type="PANTHER" id="PTHR43900">
    <property type="entry name" value="GLUTATHIONE S-TRANSFERASE RHO"/>
    <property type="match status" value="1"/>
</dbReference>
<dbReference type="GO" id="GO:0004364">
    <property type="term" value="F:glutathione transferase activity"/>
    <property type="evidence" value="ECO:0007669"/>
    <property type="project" value="UniProtKB-EC"/>
</dbReference>
<comment type="catalytic activity">
    <reaction evidence="4">
        <text>RX + glutathione = an S-substituted glutathione + a halide anion + H(+)</text>
        <dbReference type="Rhea" id="RHEA:16437"/>
        <dbReference type="ChEBI" id="CHEBI:15378"/>
        <dbReference type="ChEBI" id="CHEBI:16042"/>
        <dbReference type="ChEBI" id="CHEBI:17792"/>
        <dbReference type="ChEBI" id="CHEBI:57925"/>
        <dbReference type="ChEBI" id="CHEBI:90779"/>
        <dbReference type="EC" id="2.5.1.18"/>
    </reaction>
</comment>
<dbReference type="CDD" id="cd03053">
    <property type="entry name" value="GST_N_Phi"/>
    <property type="match status" value="1"/>
</dbReference>
<dbReference type="FunFam" id="1.20.1050.10:FF:000004">
    <property type="entry name" value="Glutathione S-transferase F2"/>
    <property type="match status" value="1"/>
</dbReference>
<evidence type="ECO:0000259" key="5">
    <source>
        <dbReference type="PROSITE" id="PS50404"/>
    </source>
</evidence>
<evidence type="ECO:0000256" key="1">
    <source>
        <dbReference type="ARBA" id="ARBA00010128"/>
    </source>
</evidence>
<proteinExistence type="inferred from homology"/>
<gene>
    <name evidence="7" type="ORF">MVEN_00777500</name>
</gene>
<dbReference type="GO" id="GO:0009636">
    <property type="term" value="P:response to toxic substance"/>
    <property type="evidence" value="ECO:0007669"/>
    <property type="project" value="UniProtKB-ARBA"/>
</dbReference>
<dbReference type="SFLD" id="SFLDG01154">
    <property type="entry name" value="Main.5:_Phi-like"/>
    <property type="match status" value="1"/>
</dbReference>
<evidence type="ECO:0000313" key="8">
    <source>
        <dbReference type="Proteomes" id="UP000620124"/>
    </source>
</evidence>
<evidence type="ECO:0000313" key="7">
    <source>
        <dbReference type="EMBL" id="KAF7360469.1"/>
    </source>
</evidence>
<dbReference type="FunFam" id="3.40.30.10:FF:000016">
    <property type="entry name" value="Glutathione S-transferase F2"/>
    <property type="match status" value="1"/>
</dbReference>
<dbReference type="SFLD" id="SFLDG00358">
    <property type="entry name" value="Main_(cytGST)"/>
    <property type="match status" value="1"/>
</dbReference>
<comment type="similarity">
    <text evidence="1">Belongs to the GST superfamily. Phi family.</text>
</comment>
<sequence>MAILKLYGYSKSTCTWRVATVLYEAKVPFEFVPVDAMNGEHKKPAHLEKQPFGQIPYIDDDGFILYESRAICRYIAAKHAECKLIPTDPKQNALFEQAASSEVSNFEASAGALIWEVWGKQNMGLKADQAVLDVKIAALDAKLDAYNAILAKQKYLAGDELTLADLFHLPHAPIIEKNANTDLMTRKPHVARWYKDLVSRPSLRAFEDGVKSVLEY</sequence>
<evidence type="ECO:0000256" key="3">
    <source>
        <dbReference type="ARBA" id="ARBA00022679"/>
    </source>
</evidence>
<dbReference type="Gene3D" id="1.20.1050.10">
    <property type="match status" value="1"/>
</dbReference>
<evidence type="ECO:0000256" key="4">
    <source>
        <dbReference type="ARBA" id="ARBA00047960"/>
    </source>
</evidence>
<organism evidence="7 8">
    <name type="scientific">Mycena venus</name>
    <dbReference type="NCBI Taxonomy" id="2733690"/>
    <lineage>
        <taxon>Eukaryota</taxon>
        <taxon>Fungi</taxon>
        <taxon>Dikarya</taxon>
        <taxon>Basidiomycota</taxon>
        <taxon>Agaricomycotina</taxon>
        <taxon>Agaricomycetes</taxon>
        <taxon>Agaricomycetidae</taxon>
        <taxon>Agaricales</taxon>
        <taxon>Marasmiineae</taxon>
        <taxon>Mycenaceae</taxon>
        <taxon>Mycena</taxon>
    </lineage>
</organism>
<dbReference type="InterPro" id="IPR010987">
    <property type="entry name" value="Glutathione-S-Trfase_C-like"/>
</dbReference>
<keyword evidence="8" id="KW-1185">Reference proteome</keyword>
<dbReference type="PROSITE" id="PS50404">
    <property type="entry name" value="GST_NTER"/>
    <property type="match status" value="1"/>
</dbReference>
<protein>
    <recommendedName>
        <fullName evidence="2">glutathione transferase</fullName>
        <ecNumber evidence="2">2.5.1.18</ecNumber>
    </recommendedName>
</protein>
<dbReference type="EC" id="2.5.1.18" evidence="2"/>
<dbReference type="InterPro" id="IPR036249">
    <property type="entry name" value="Thioredoxin-like_sf"/>
</dbReference>
<feature type="domain" description="GST N-terminal" evidence="5">
    <location>
        <begin position="2"/>
        <end position="83"/>
    </location>
</feature>
<dbReference type="Gene3D" id="3.40.30.10">
    <property type="entry name" value="Glutaredoxin"/>
    <property type="match status" value="1"/>
</dbReference>
<dbReference type="EMBL" id="JACAZI010000005">
    <property type="protein sequence ID" value="KAF7360469.1"/>
    <property type="molecule type" value="Genomic_DNA"/>
</dbReference>
<dbReference type="PANTHER" id="PTHR43900:SF3">
    <property type="entry name" value="GLUTATHIONE S-TRANSFERASE RHO"/>
    <property type="match status" value="1"/>
</dbReference>
<accession>A0A8H6YLH5</accession>
<dbReference type="SUPFAM" id="SSF52833">
    <property type="entry name" value="Thioredoxin-like"/>
    <property type="match status" value="1"/>
</dbReference>
<dbReference type="GO" id="GO:0005737">
    <property type="term" value="C:cytoplasm"/>
    <property type="evidence" value="ECO:0007669"/>
    <property type="project" value="TreeGrafter"/>
</dbReference>
<feature type="domain" description="GST C-terminal" evidence="6">
    <location>
        <begin position="88"/>
        <end position="216"/>
    </location>
</feature>
<dbReference type="GO" id="GO:0006749">
    <property type="term" value="P:glutathione metabolic process"/>
    <property type="evidence" value="ECO:0007669"/>
    <property type="project" value="TreeGrafter"/>
</dbReference>
<dbReference type="Pfam" id="PF02798">
    <property type="entry name" value="GST_N"/>
    <property type="match status" value="1"/>
</dbReference>
<dbReference type="GO" id="GO:0043295">
    <property type="term" value="F:glutathione binding"/>
    <property type="evidence" value="ECO:0007669"/>
    <property type="project" value="TreeGrafter"/>
</dbReference>
<comment type="caution">
    <text evidence="7">The sequence shown here is derived from an EMBL/GenBank/DDBJ whole genome shotgun (WGS) entry which is preliminary data.</text>
</comment>
<dbReference type="AlphaFoldDB" id="A0A8H6YLH5"/>
<keyword evidence="3 7" id="KW-0808">Transferase</keyword>
<dbReference type="InterPro" id="IPR036282">
    <property type="entry name" value="Glutathione-S-Trfase_C_sf"/>
</dbReference>
<dbReference type="SUPFAM" id="SSF47616">
    <property type="entry name" value="GST C-terminal domain-like"/>
    <property type="match status" value="1"/>
</dbReference>
<evidence type="ECO:0000256" key="2">
    <source>
        <dbReference type="ARBA" id="ARBA00012452"/>
    </source>
</evidence>
<evidence type="ECO:0000259" key="6">
    <source>
        <dbReference type="PROSITE" id="PS50405"/>
    </source>
</evidence>
<dbReference type="InterPro" id="IPR004046">
    <property type="entry name" value="GST_C"/>
</dbReference>
<dbReference type="Proteomes" id="UP000620124">
    <property type="component" value="Unassembled WGS sequence"/>
</dbReference>
<dbReference type="InterPro" id="IPR004045">
    <property type="entry name" value="Glutathione_S-Trfase_N"/>
</dbReference>
<dbReference type="OrthoDB" id="249703at2759"/>
<dbReference type="SFLD" id="SFLDS00019">
    <property type="entry name" value="Glutathione_Transferase_(cytos"/>
    <property type="match status" value="1"/>
</dbReference>
<reference evidence="7" key="1">
    <citation type="submission" date="2020-05" db="EMBL/GenBank/DDBJ databases">
        <title>Mycena genomes resolve the evolution of fungal bioluminescence.</title>
        <authorList>
            <person name="Tsai I.J."/>
        </authorList>
    </citation>
    <scope>NUCLEOTIDE SEQUENCE</scope>
    <source>
        <strain evidence="7">CCC161011</strain>
    </source>
</reference>
<dbReference type="Pfam" id="PF00043">
    <property type="entry name" value="GST_C"/>
    <property type="match status" value="1"/>
</dbReference>
<dbReference type="InterPro" id="IPR040079">
    <property type="entry name" value="Glutathione_S-Trfase"/>
</dbReference>